<organism evidence="1">
    <name type="scientific">Psilocybe cubensis</name>
    <name type="common">Psychedelic mushroom</name>
    <name type="synonym">Stropharia cubensis</name>
    <dbReference type="NCBI Taxonomy" id="181762"/>
    <lineage>
        <taxon>Eukaryota</taxon>
        <taxon>Fungi</taxon>
        <taxon>Dikarya</taxon>
        <taxon>Basidiomycota</taxon>
        <taxon>Agaricomycotina</taxon>
        <taxon>Agaricomycetes</taxon>
        <taxon>Agaricomycetidae</taxon>
        <taxon>Agaricales</taxon>
        <taxon>Agaricineae</taxon>
        <taxon>Strophariaceae</taxon>
        <taxon>Psilocybe</taxon>
    </lineage>
</organism>
<dbReference type="EMBL" id="JAFIQS010000001">
    <property type="protein sequence ID" value="KAG5173413.1"/>
    <property type="molecule type" value="Genomic_DNA"/>
</dbReference>
<dbReference type="AlphaFoldDB" id="A0A8H7Y961"/>
<dbReference type="Gene3D" id="2.130.10.10">
    <property type="entry name" value="YVTN repeat-like/Quinoprotein amine dehydrogenase"/>
    <property type="match status" value="1"/>
</dbReference>
<gene>
    <name evidence="1" type="ORF">JR316_000069</name>
</gene>
<evidence type="ECO:0000313" key="1">
    <source>
        <dbReference type="EMBL" id="KAG5173413.1"/>
    </source>
</evidence>
<protein>
    <submittedName>
        <fullName evidence="1">Uncharacterized protein</fullName>
    </submittedName>
</protein>
<dbReference type="SUPFAM" id="SSF69322">
    <property type="entry name" value="Tricorn protease domain 2"/>
    <property type="match status" value="1"/>
</dbReference>
<proteinExistence type="predicted"/>
<dbReference type="InterPro" id="IPR015943">
    <property type="entry name" value="WD40/YVTN_repeat-like_dom_sf"/>
</dbReference>
<name>A0A8H7Y961_PSICU</name>
<reference evidence="1" key="1">
    <citation type="submission" date="2021-02" db="EMBL/GenBank/DDBJ databases">
        <title>Psilocybe cubensis genome.</title>
        <authorList>
            <person name="Mckernan K.J."/>
            <person name="Crawford S."/>
            <person name="Trippe A."/>
            <person name="Kane L.T."/>
            <person name="Mclaughlin S."/>
        </authorList>
    </citation>
    <scope>NUCLEOTIDE SEQUENCE [LARGE SCALE GENOMIC DNA]</scope>
    <source>
        <strain evidence="1">MGC-MH-2018</strain>
    </source>
</reference>
<sequence>MSSLRIFYGSSHVQLNGIVTTHGSNPAYSLKLSPDGRFLAIGNDVGLLEIYAHRTESSWGRICMYESGAPIRALVWHPVQPATIFCGSANGCLHRITIIPNGINNVDTAEISGYIHLLQFSPDGGSLAIGHGQSLSIVKDPFMFSDDLGTLEKLNLPLQSDIQNFTEYQLARGVFFASKRIVIVTFLGRKGIMAFSLRDFNPKWSIQLRDNTFLGSAAISPSGERLAVMNLTDGIDFYSTTHRRLLSTTRYGLSTRNPPRNLIVDIIFIDEDTVAFGHSDGYVAFATFGIGEISRTFSIDGHRFRAPIQTITFGFVERRPFVFAIVHPFDPWIPSRDPRAINIHIGLIDNEGESGIGSDVLVTYEPAVHPVDSTSSANILHLTPTQAIILILVTIGTTIYGQAQLEWQTSTSSSVAMISTVLDPTETTQITSSSTALMGSPPTSPGHSLYAFTLSGIVTGSGALALPATRTDGVQ</sequence>
<accession>A0A8H7Y961</accession>
<comment type="caution">
    <text evidence="1">The sequence shown here is derived from an EMBL/GenBank/DDBJ whole genome shotgun (WGS) entry which is preliminary data.</text>
</comment>